<feature type="compositionally biased region" description="Polar residues" evidence="1">
    <location>
        <begin position="245"/>
        <end position="255"/>
    </location>
</feature>
<gene>
    <name evidence="2" type="ORF">ALC57_05736</name>
</gene>
<reference evidence="2 3" key="1">
    <citation type="submission" date="2015-09" db="EMBL/GenBank/DDBJ databases">
        <title>Trachymyrmex cornetzi WGS genome.</title>
        <authorList>
            <person name="Nygaard S."/>
            <person name="Hu H."/>
            <person name="Boomsma J."/>
            <person name="Zhang G."/>
        </authorList>
    </citation>
    <scope>NUCLEOTIDE SEQUENCE [LARGE SCALE GENOMIC DNA]</scope>
    <source>
        <strain evidence="2">Tcor2-1</strain>
        <tissue evidence="2">Whole body</tissue>
    </source>
</reference>
<protein>
    <recommendedName>
        <fullName evidence="4">Peptidase A2 domain-containing protein</fullName>
    </recommendedName>
</protein>
<evidence type="ECO:0008006" key="4">
    <source>
        <dbReference type="Google" id="ProtNLM"/>
    </source>
</evidence>
<dbReference type="STRING" id="471704.A0A151JA83"/>
<feature type="region of interest" description="Disordered" evidence="1">
    <location>
        <begin position="194"/>
        <end position="255"/>
    </location>
</feature>
<sequence length="343" mass="38975">MLDTGAQPNIVKKSCINSNIIINNKEILQLTGITEEIVTTLGSVKIYISSTPVIFHVVPDDFPIIPQGVLGSTFFIERHACINYAKNCVTWHGQSLPFKGRESIKIPARTNFGFTIRISNPEIKTGYLPRLRIYDSVFAGDSVITCINDKAYIRIINTLEFEIEVLIPTIKLIEIEAISQIPPYNNNMHKITRQNQINAKDKPSNEKFRKVENKNSKQTSPNPLHHITTKKKNKIARKSPMENVPSKNIPSHQSTNYIQDNITNYPKISSAESCEITKTKNSQIENIQREKEPDNAHNNKNNENKTVTLYKKNTNEILSHNGIDRRLPINNIALYETTVTTIR</sequence>
<evidence type="ECO:0000256" key="1">
    <source>
        <dbReference type="SAM" id="MobiDB-lite"/>
    </source>
</evidence>
<feature type="compositionally biased region" description="Basic residues" evidence="1">
    <location>
        <begin position="227"/>
        <end position="237"/>
    </location>
</feature>
<organism evidence="2 3">
    <name type="scientific">Trachymyrmex cornetzi</name>
    <dbReference type="NCBI Taxonomy" id="471704"/>
    <lineage>
        <taxon>Eukaryota</taxon>
        <taxon>Metazoa</taxon>
        <taxon>Ecdysozoa</taxon>
        <taxon>Arthropoda</taxon>
        <taxon>Hexapoda</taxon>
        <taxon>Insecta</taxon>
        <taxon>Pterygota</taxon>
        <taxon>Neoptera</taxon>
        <taxon>Endopterygota</taxon>
        <taxon>Hymenoptera</taxon>
        <taxon>Apocrita</taxon>
        <taxon>Aculeata</taxon>
        <taxon>Formicoidea</taxon>
        <taxon>Formicidae</taxon>
        <taxon>Myrmicinae</taxon>
        <taxon>Trachymyrmex</taxon>
    </lineage>
</organism>
<accession>A0A151JA83</accession>
<dbReference type="Gene3D" id="2.40.70.10">
    <property type="entry name" value="Acid Proteases"/>
    <property type="match status" value="1"/>
</dbReference>
<feature type="compositionally biased region" description="Basic and acidic residues" evidence="1">
    <location>
        <begin position="199"/>
        <end position="215"/>
    </location>
</feature>
<keyword evidence="3" id="KW-1185">Reference proteome</keyword>
<dbReference type="Proteomes" id="UP000078492">
    <property type="component" value="Unassembled WGS sequence"/>
</dbReference>
<feature type="region of interest" description="Disordered" evidence="1">
    <location>
        <begin position="281"/>
        <end position="305"/>
    </location>
</feature>
<evidence type="ECO:0000313" key="2">
    <source>
        <dbReference type="EMBL" id="KYN21882.1"/>
    </source>
</evidence>
<dbReference type="EMBL" id="KQ979340">
    <property type="protein sequence ID" value="KYN21882.1"/>
    <property type="molecule type" value="Genomic_DNA"/>
</dbReference>
<proteinExistence type="predicted"/>
<feature type="compositionally biased region" description="Basic and acidic residues" evidence="1">
    <location>
        <begin position="287"/>
        <end position="303"/>
    </location>
</feature>
<dbReference type="AlphaFoldDB" id="A0A151JA83"/>
<name>A0A151JA83_9HYME</name>
<dbReference type="InterPro" id="IPR021109">
    <property type="entry name" value="Peptidase_aspartic_dom_sf"/>
</dbReference>
<evidence type="ECO:0000313" key="3">
    <source>
        <dbReference type="Proteomes" id="UP000078492"/>
    </source>
</evidence>